<comment type="caution">
    <text evidence="1">The sequence shown here is derived from an EMBL/GenBank/DDBJ whole genome shotgun (WGS) entry which is preliminary data.</text>
</comment>
<evidence type="ECO:0000313" key="1">
    <source>
        <dbReference type="EMBL" id="PXF60050.1"/>
    </source>
</evidence>
<organism evidence="1 2">
    <name type="scientific">Candidatus Methanogaster sp</name>
    <dbReference type="NCBI Taxonomy" id="3386292"/>
    <lineage>
        <taxon>Archaea</taxon>
        <taxon>Methanobacteriati</taxon>
        <taxon>Methanobacteriota</taxon>
        <taxon>Stenosarchaea group</taxon>
        <taxon>Methanomicrobia</taxon>
        <taxon>Methanosarcinales</taxon>
        <taxon>ANME-2 cluster</taxon>
        <taxon>Candidatus Methanogasteraceae</taxon>
        <taxon>Candidatus Methanogaster</taxon>
    </lineage>
</organism>
<evidence type="ECO:0000313" key="2">
    <source>
        <dbReference type="Proteomes" id="UP000248329"/>
    </source>
</evidence>
<name>A0AC61L1L5_9EURY</name>
<dbReference type="Proteomes" id="UP000248329">
    <property type="component" value="Unassembled WGS sequence"/>
</dbReference>
<dbReference type="EMBL" id="PQXF01000019">
    <property type="protein sequence ID" value="PXF60050.1"/>
    <property type="molecule type" value="Genomic_DNA"/>
</dbReference>
<protein>
    <submittedName>
        <fullName evidence="1">Uncharacterized protein</fullName>
    </submittedName>
</protein>
<reference evidence="1" key="1">
    <citation type="submission" date="2018-01" db="EMBL/GenBank/DDBJ databases">
        <authorList>
            <person name="Krukenberg V."/>
        </authorList>
    </citation>
    <scope>NUCLEOTIDE SEQUENCE</scope>
    <source>
        <strain evidence="1">E20ANME2</strain>
    </source>
</reference>
<gene>
    <name evidence="1" type="ORF">C4B59_10055</name>
</gene>
<accession>A0AC61L1L5</accession>
<proteinExistence type="predicted"/>
<sequence>MFDLSAIMGCLTICLDTTTLARLRVIVPAMLAMTGRVTMLGISRWAEEGGSYRTVQRFFSTAIEWEKVHWCFFRHCFSHIGSVFIIAIDETVITKAGRKTHGLDRFFSSVYGKPVRGLSFYAISLVSTKRRISFQIMIKQVIRSEDEPKQKRSK</sequence>